<feature type="non-terminal residue" evidence="1">
    <location>
        <position position="1"/>
    </location>
</feature>
<dbReference type="EMBL" id="JABSTQ010011368">
    <property type="protein sequence ID" value="KAG0412175.1"/>
    <property type="molecule type" value="Genomic_DNA"/>
</dbReference>
<sequence length="631" mass="68454">FPEKWLFDALCCQILALEICDRALYGSVVELPGLASIEKAMPRSEPTADVESASELAQWLCAQHNLVNAKLGKPIFDCSRVDERWRRGWDDVRRRRLEPRTRSPGGGSESGPPVREPSADHDQHDDAAAVGHRGSVGPGGSVAPSRRPASGPRTEPRLEPAAGTTSAGSHGCRHDAIDPSGVARAMTNETLCQAANASGAAAPLAVLLSPTNCSKPDNGDQPFFTSHPEFVVEFSKLLYGLVCLVGLCGNSLVLYVVLRFSKMQTVTNMYIFNLALADEMFLVGLPFFIATMVFKYWPFGAAMCKVYMTTTSINQFTSSLLLTVMSADRYVAVCHPISSPRYRTPFIAKFVCLTAWTVSALLMVPVYMYASVVDVGPKSCTIVWPESPAMNGQAAFTLYSFTLGFAIPLLLILLFYVLVILRLSRVGPRSRHRAKHRKVTYLVLTVITVYVICWLPYWAGQLYISCVGPSQTTALTVTVFLLSQLLSYANSAVNPILYAFLSDNFKKSFAKAFTCAAAAAAHGSARKDLPQEDSLFPRSSAAPVSKGTDEDEGSRRSSDCSGRKRRRRKRRLLAAGACCSERPTSTTTTTPGSTVAQMLNEPTGGTVVQQEGDGEHLLLGPLLDVGGPSQQ</sequence>
<accession>A0AC60NYM5</accession>
<evidence type="ECO:0000313" key="2">
    <source>
        <dbReference type="Proteomes" id="UP000805193"/>
    </source>
</evidence>
<keyword evidence="2" id="KW-1185">Reference proteome</keyword>
<evidence type="ECO:0000313" key="1">
    <source>
        <dbReference type="EMBL" id="KAG0412175.1"/>
    </source>
</evidence>
<proteinExistence type="predicted"/>
<name>A0AC60NYM5_IXOPE</name>
<protein>
    <submittedName>
        <fullName evidence="1">Uncharacterized protein</fullName>
    </submittedName>
</protein>
<dbReference type="Proteomes" id="UP000805193">
    <property type="component" value="Unassembled WGS sequence"/>
</dbReference>
<reference evidence="1 2" key="1">
    <citation type="journal article" date="2020" name="Cell">
        <title>Large-Scale Comparative Analyses of Tick Genomes Elucidate Their Genetic Diversity and Vector Capacities.</title>
        <authorList>
            <consortium name="Tick Genome and Microbiome Consortium (TIGMIC)"/>
            <person name="Jia N."/>
            <person name="Wang J."/>
            <person name="Shi W."/>
            <person name="Du L."/>
            <person name="Sun Y."/>
            <person name="Zhan W."/>
            <person name="Jiang J.F."/>
            <person name="Wang Q."/>
            <person name="Zhang B."/>
            <person name="Ji P."/>
            <person name="Bell-Sakyi L."/>
            <person name="Cui X.M."/>
            <person name="Yuan T.T."/>
            <person name="Jiang B.G."/>
            <person name="Yang W.F."/>
            <person name="Lam T.T."/>
            <person name="Chang Q.C."/>
            <person name="Ding S.J."/>
            <person name="Wang X.J."/>
            <person name="Zhu J.G."/>
            <person name="Ruan X.D."/>
            <person name="Zhao L."/>
            <person name="Wei J.T."/>
            <person name="Ye R.Z."/>
            <person name="Que T.C."/>
            <person name="Du C.H."/>
            <person name="Zhou Y.H."/>
            <person name="Cheng J.X."/>
            <person name="Dai P.F."/>
            <person name="Guo W.B."/>
            <person name="Han X.H."/>
            <person name="Huang E.J."/>
            <person name="Li L.F."/>
            <person name="Wei W."/>
            <person name="Gao Y.C."/>
            <person name="Liu J.Z."/>
            <person name="Shao H.Z."/>
            <person name="Wang X."/>
            <person name="Wang C.C."/>
            <person name="Yang T.C."/>
            <person name="Huo Q.B."/>
            <person name="Li W."/>
            <person name="Chen H.Y."/>
            <person name="Chen S.E."/>
            <person name="Zhou L.G."/>
            <person name="Ni X.B."/>
            <person name="Tian J.H."/>
            <person name="Sheng Y."/>
            <person name="Liu T."/>
            <person name="Pan Y.S."/>
            <person name="Xia L.Y."/>
            <person name="Li J."/>
            <person name="Zhao F."/>
            <person name="Cao W.C."/>
        </authorList>
    </citation>
    <scope>NUCLEOTIDE SEQUENCE [LARGE SCALE GENOMIC DNA]</scope>
    <source>
        <strain evidence="1">Iper-2018</strain>
    </source>
</reference>
<organism evidence="1 2">
    <name type="scientific">Ixodes persulcatus</name>
    <name type="common">Taiga tick</name>
    <dbReference type="NCBI Taxonomy" id="34615"/>
    <lineage>
        <taxon>Eukaryota</taxon>
        <taxon>Metazoa</taxon>
        <taxon>Ecdysozoa</taxon>
        <taxon>Arthropoda</taxon>
        <taxon>Chelicerata</taxon>
        <taxon>Arachnida</taxon>
        <taxon>Acari</taxon>
        <taxon>Parasitiformes</taxon>
        <taxon>Ixodida</taxon>
        <taxon>Ixodoidea</taxon>
        <taxon>Ixodidae</taxon>
        <taxon>Ixodinae</taxon>
        <taxon>Ixodes</taxon>
    </lineage>
</organism>
<gene>
    <name evidence="1" type="ORF">HPB47_010690</name>
</gene>
<comment type="caution">
    <text evidence="1">The sequence shown here is derived from an EMBL/GenBank/DDBJ whole genome shotgun (WGS) entry which is preliminary data.</text>
</comment>